<organism evidence="2 3">
    <name type="scientific">Arthrobacter terrae</name>
    <dbReference type="NCBI Taxonomy" id="2935737"/>
    <lineage>
        <taxon>Bacteria</taxon>
        <taxon>Bacillati</taxon>
        <taxon>Actinomycetota</taxon>
        <taxon>Actinomycetes</taxon>
        <taxon>Micrococcales</taxon>
        <taxon>Micrococcaceae</taxon>
        <taxon>Arthrobacter</taxon>
    </lineage>
</organism>
<dbReference type="InterPro" id="IPR043129">
    <property type="entry name" value="ATPase_NBD"/>
</dbReference>
<evidence type="ECO:0000313" key="3">
    <source>
        <dbReference type="Proteomes" id="UP000655366"/>
    </source>
</evidence>
<dbReference type="PANTHER" id="PTHR18964">
    <property type="entry name" value="ROK (REPRESSOR, ORF, KINASE) FAMILY"/>
    <property type="match status" value="1"/>
</dbReference>
<comment type="caution">
    <text evidence="2">The sequence shown here is derived from an EMBL/GenBank/DDBJ whole genome shotgun (WGS) entry which is preliminary data.</text>
</comment>
<sequence length="276" mass="28408">MHDGAVPGYTAGRGDAIVQRIVELTEHYGRSHPEPAPVAVGVTVPGLVDEAAGVGLLSANLGWRNYPFVERLESRLGLPVAFGHDVSMAGEAEFRIGAARGQSDVVVLVIGTGIAGAVFSDGRRLRGGGFAGELGHAMVPAADRTLQILESIGSAGGISRRYEQFSGTPVNGARDVLERAGAGDVLAAGVWADAVAALAFSIAQCVSILGTETVVLGGGLAESGEALLVPLAERVDSLLTFHRRPHLVAAELGQNSGLIGSALKARDLLTQRRGPL</sequence>
<proteinExistence type="inferred from homology"/>
<keyword evidence="3" id="KW-1185">Reference proteome</keyword>
<dbReference type="PANTHER" id="PTHR18964:SF149">
    <property type="entry name" value="BIFUNCTIONAL UDP-N-ACETYLGLUCOSAMINE 2-EPIMERASE_N-ACETYLMANNOSAMINE KINASE"/>
    <property type="match status" value="1"/>
</dbReference>
<dbReference type="Proteomes" id="UP000655366">
    <property type="component" value="Unassembled WGS sequence"/>
</dbReference>
<dbReference type="EMBL" id="JADNYM010000003">
    <property type="protein sequence ID" value="MBG0738422.1"/>
    <property type="molecule type" value="Genomic_DNA"/>
</dbReference>
<dbReference type="Pfam" id="PF00480">
    <property type="entry name" value="ROK"/>
    <property type="match status" value="1"/>
</dbReference>
<name>A0A931CK16_9MICC</name>
<dbReference type="Gene3D" id="3.30.420.40">
    <property type="match status" value="2"/>
</dbReference>
<comment type="similarity">
    <text evidence="1">Belongs to the ROK (NagC/XylR) family.</text>
</comment>
<dbReference type="AlphaFoldDB" id="A0A931CK16"/>
<dbReference type="InterPro" id="IPR000600">
    <property type="entry name" value="ROK"/>
</dbReference>
<dbReference type="SUPFAM" id="SSF53067">
    <property type="entry name" value="Actin-like ATPase domain"/>
    <property type="match status" value="1"/>
</dbReference>
<reference evidence="2 3" key="1">
    <citation type="submission" date="2020-11" db="EMBL/GenBank/DDBJ databases">
        <title>Arthrobacter antarcticus sp. nov., isolated from Antarctic Soil.</title>
        <authorList>
            <person name="Li J."/>
        </authorList>
    </citation>
    <scope>NUCLEOTIDE SEQUENCE [LARGE SCALE GENOMIC DNA]</scope>
    <source>
        <strain evidence="2 3">Z1-20</strain>
    </source>
</reference>
<accession>A0A931CK16</accession>
<evidence type="ECO:0000313" key="2">
    <source>
        <dbReference type="EMBL" id="MBG0738422.1"/>
    </source>
</evidence>
<gene>
    <name evidence="2" type="ORF">IV500_03120</name>
</gene>
<evidence type="ECO:0000256" key="1">
    <source>
        <dbReference type="ARBA" id="ARBA00006479"/>
    </source>
</evidence>
<protein>
    <submittedName>
        <fullName evidence="2">ROK family protein</fullName>
    </submittedName>
</protein>